<sequence>MTNLEDAKKWLAQSRAKEKEVASTIQGKALLTIDHLLSKIDIGEDKLLNQIYMIAHSATGTCGNPHADWKRETAKLYKRLSRND</sequence>
<organism evidence="1">
    <name type="scientific">viral metagenome</name>
    <dbReference type="NCBI Taxonomy" id="1070528"/>
    <lineage>
        <taxon>unclassified sequences</taxon>
        <taxon>metagenomes</taxon>
        <taxon>organismal metagenomes</taxon>
    </lineage>
</organism>
<gene>
    <name evidence="1" type="ORF">MM415B07941_0009</name>
</gene>
<accession>A0A6M3LMP5</accession>
<reference evidence="1" key="1">
    <citation type="submission" date="2020-03" db="EMBL/GenBank/DDBJ databases">
        <title>The deep terrestrial virosphere.</title>
        <authorList>
            <person name="Holmfeldt K."/>
            <person name="Nilsson E."/>
            <person name="Simone D."/>
            <person name="Lopez-Fernandez M."/>
            <person name="Wu X."/>
            <person name="de Brujin I."/>
            <person name="Lundin D."/>
            <person name="Andersson A."/>
            <person name="Bertilsson S."/>
            <person name="Dopson M."/>
        </authorList>
    </citation>
    <scope>NUCLEOTIDE SEQUENCE</scope>
    <source>
        <strain evidence="1">MM415B07941</strain>
    </source>
</reference>
<evidence type="ECO:0000313" key="1">
    <source>
        <dbReference type="EMBL" id="QJA96597.1"/>
    </source>
</evidence>
<dbReference type="EMBL" id="MT143415">
    <property type="protein sequence ID" value="QJA96597.1"/>
    <property type="molecule type" value="Genomic_DNA"/>
</dbReference>
<protein>
    <submittedName>
        <fullName evidence="1">Uncharacterized protein</fullName>
    </submittedName>
</protein>
<name>A0A6M3LMP5_9ZZZZ</name>
<proteinExistence type="predicted"/>
<dbReference type="AlphaFoldDB" id="A0A6M3LMP5"/>